<feature type="transmembrane region" description="Helical" evidence="15">
    <location>
        <begin position="463"/>
        <end position="482"/>
    </location>
</feature>
<evidence type="ECO:0000256" key="3">
    <source>
        <dbReference type="ARBA" id="ARBA00022475"/>
    </source>
</evidence>
<comment type="subcellular location">
    <subcellularLocation>
        <location evidence="1">Cell membrane</location>
        <topology evidence="1">Multi-pass membrane protein</topology>
    </subcellularLocation>
</comment>
<name>A0A182KBY2_9DIPT</name>
<comment type="function">
    <text evidence="12">This is one of the several different receptors for 5-hydroxytryptamine (serotonin), a biogenic hormone that functions as a neurotransmitter, a hormone, and a mitogen. The activity of this receptor is mediated by G proteins which inhibit adenylate cyclase.</text>
</comment>
<evidence type="ECO:0000256" key="15">
    <source>
        <dbReference type="SAM" id="Phobius"/>
    </source>
</evidence>
<keyword evidence="10" id="KW-0325">Glycoprotein</keyword>
<keyword evidence="4 13" id="KW-0812">Transmembrane</keyword>
<reference evidence="17" key="2">
    <citation type="submission" date="2020-05" db="UniProtKB">
        <authorList>
            <consortium name="EnsemblMetazoa"/>
        </authorList>
    </citation>
    <scope>IDENTIFICATION</scope>
    <source>
        <strain evidence="17">ACHKN1017</strain>
    </source>
</reference>
<evidence type="ECO:0000256" key="12">
    <source>
        <dbReference type="ARBA" id="ARBA00059615"/>
    </source>
</evidence>
<protein>
    <recommendedName>
        <fullName evidence="16">G-protein coupled receptors family 1 profile domain-containing protein</fullName>
    </recommendedName>
</protein>
<keyword evidence="3" id="KW-1003">Cell membrane</keyword>
<dbReference type="GO" id="GO:0007198">
    <property type="term" value="P:adenylate cyclase-inhibiting serotonin receptor signaling pathway"/>
    <property type="evidence" value="ECO:0007669"/>
    <property type="project" value="UniProtKB-ARBA"/>
</dbReference>
<feature type="region of interest" description="Disordered" evidence="14">
    <location>
        <begin position="199"/>
        <end position="219"/>
    </location>
</feature>
<dbReference type="GO" id="GO:0007210">
    <property type="term" value="P:serotonin receptor signaling pathway"/>
    <property type="evidence" value="ECO:0007669"/>
    <property type="project" value="UniProtKB-ARBA"/>
</dbReference>
<feature type="compositionally biased region" description="Polar residues" evidence="14">
    <location>
        <begin position="395"/>
        <end position="408"/>
    </location>
</feature>
<evidence type="ECO:0000256" key="9">
    <source>
        <dbReference type="ARBA" id="ARBA00023170"/>
    </source>
</evidence>
<dbReference type="GO" id="GO:0071880">
    <property type="term" value="P:adenylate cyclase-activating adrenergic receptor signaling pathway"/>
    <property type="evidence" value="ECO:0007669"/>
    <property type="project" value="TreeGrafter"/>
</dbReference>
<evidence type="ECO:0000256" key="13">
    <source>
        <dbReference type="RuleBase" id="RU000688"/>
    </source>
</evidence>
<dbReference type="GO" id="GO:0007208">
    <property type="term" value="P:phospholipase C-activating serotonin receptor signaling pathway"/>
    <property type="evidence" value="ECO:0007669"/>
    <property type="project" value="UniProtKB-ARBA"/>
</dbReference>
<evidence type="ECO:0000256" key="7">
    <source>
        <dbReference type="ARBA" id="ARBA00023136"/>
    </source>
</evidence>
<keyword evidence="9 13" id="KW-0675">Receptor</keyword>
<dbReference type="PROSITE" id="PS00237">
    <property type="entry name" value="G_PROTEIN_RECEP_F1_1"/>
    <property type="match status" value="1"/>
</dbReference>
<evidence type="ECO:0000256" key="1">
    <source>
        <dbReference type="ARBA" id="ARBA00004651"/>
    </source>
</evidence>
<evidence type="ECO:0000256" key="11">
    <source>
        <dbReference type="ARBA" id="ARBA00023224"/>
    </source>
</evidence>
<dbReference type="SUPFAM" id="SSF81321">
    <property type="entry name" value="Family A G protein-coupled receptor-like"/>
    <property type="match status" value="1"/>
</dbReference>
<keyword evidence="8" id="KW-1015">Disulfide bond</keyword>
<dbReference type="SMART" id="SM01381">
    <property type="entry name" value="7TM_GPCR_Srsx"/>
    <property type="match status" value="1"/>
</dbReference>
<feature type="transmembrane region" description="Helical" evidence="15">
    <location>
        <begin position="121"/>
        <end position="143"/>
    </location>
</feature>
<dbReference type="GO" id="GO:0004993">
    <property type="term" value="F:G protein-coupled serotonin receptor activity"/>
    <property type="evidence" value="ECO:0007669"/>
    <property type="project" value="UniProtKB-ARBA"/>
</dbReference>
<evidence type="ECO:0000256" key="8">
    <source>
        <dbReference type="ARBA" id="ARBA00023157"/>
    </source>
</evidence>
<keyword evidence="11 13" id="KW-0807">Transducer</keyword>
<keyword evidence="5 15" id="KW-1133">Transmembrane helix</keyword>
<dbReference type="PRINTS" id="PR00237">
    <property type="entry name" value="GPCRRHODOPSN"/>
</dbReference>
<evidence type="ECO:0000256" key="5">
    <source>
        <dbReference type="ARBA" id="ARBA00022989"/>
    </source>
</evidence>
<feature type="domain" description="G-protein coupled receptors family 1 profile" evidence="16">
    <location>
        <begin position="22"/>
        <end position="479"/>
    </location>
</feature>
<dbReference type="PANTHER" id="PTHR24248:SF200">
    <property type="entry name" value="5-HYDROXYTRYPTAMINE RECEPTOR 1B-LIKE ISOFORM X1"/>
    <property type="match status" value="1"/>
</dbReference>
<dbReference type="Proteomes" id="UP000075881">
    <property type="component" value="Unassembled WGS sequence"/>
</dbReference>
<evidence type="ECO:0000256" key="14">
    <source>
        <dbReference type="SAM" id="MobiDB-lite"/>
    </source>
</evidence>
<dbReference type="PROSITE" id="PS50262">
    <property type="entry name" value="G_PROTEIN_RECEP_F1_2"/>
    <property type="match status" value="1"/>
</dbReference>
<dbReference type="Pfam" id="PF00001">
    <property type="entry name" value="7tm_1"/>
    <property type="match status" value="1"/>
</dbReference>
<feature type="transmembrane region" description="Helical" evidence="15">
    <location>
        <begin position="80"/>
        <end position="100"/>
    </location>
</feature>
<dbReference type="GO" id="GO:0043410">
    <property type="term" value="P:positive regulation of MAPK cascade"/>
    <property type="evidence" value="ECO:0007669"/>
    <property type="project" value="TreeGrafter"/>
</dbReference>
<organism evidence="17 18">
    <name type="scientific">Anopheles christyi</name>
    <dbReference type="NCBI Taxonomy" id="43041"/>
    <lineage>
        <taxon>Eukaryota</taxon>
        <taxon>Metazoa</taxon>
        <taxon>Ecdysozoa</taxon>
        <taxon>Arthropoda</taxon>
        <taxon>Hexapoda</taxon>
        <taxon>Insecta</taxon>
        <taxon>Pterygota</taxon>
        <taxon>Neoptera</taxon>
        <taxon>Endopterygota</taxon>
        <taxon>Diptera</taxon>
        <taxon>Nematocera</taxon>
        <taxon>Culicoidea</taxon>
        <taxon>Culicidae</taxon>
        <taxon>Anophelinae</taxon>
        <taxon>Anopheles</taxon>
    </lineage>
</organism>
<evidence type="ECO:0000256" key="2">
    <source>
        <dbReference type="ARBA" id="ARBA00010663"/>
    </source>
</evidence>
<evidence type="ECO:0000313" key="17">
    <source>
        <dbReference type="EnsemblMetazoa" id="ACHR008269-PA"/>
    </source>
</evidence>
<evidence type="ECO:0000313" key="18">
    <source>
        <dbReference type="Proteomes" id="UP000075881"/>
    </source>
</evidence>
<feature type="transmembrane region" description="Helical" evidence="15">
    <location>
        <begin position="427"/>
        <end position="448"/>
    </location>
</feature>
<dbReference type="InterPro" id="IPR000276">
    <property type="entry name" value="GPCR_Rhodpsn"/>
</dbReference>
<dbReference type="VEuPathDB" id="VectorBase:ACHR008269"/>
<reference evidence="18" key="1">
    <citation type="submission" date="2013-03" db="EMBL/GenBank/DDBJ databases">
        <title>The Genome Sequence of Anopheles christyi ACHKN1017.</title>
        <authorList>
            <consortium name="The Broad Institute Genomics Platform"/>
            <person name="Neafsey D.E."/>
            <person name="Besansky N."/>
            <person name="Walker B."/>
            <person name="Young S.K."/>
            <person name="Zeng Q."/>
            <person name="Gargeya S."/>
            <person name="Fitzgerald M."/>
            <person name="Haas B."/>
            <person name="Abouelleil A."/>
            <person name="Allen A.W."/>
            <person name="Alvarado L."/>
            <person name="Arachchi H.M."/>
            <person name="Berlin A.M."/>
            <person name="Chapman S.B."/>
            <person name="Gainer-Dewar J."/>
            <person name="Goldberg J."/>
            <person name="Griggs A."/>
            <person name="Gujja S."/>
            <person name="Hansen M."/>
            <person name="Howarth C."/>
            <person name="Imamovic A."/>
            <person name="Ireland A."/>
            <person name="Larimer J."/>
            <person name="McCowan C."/>
            <person name="Murphy C."/>
            <person name="Pearson M."/>
            <person name="Poon T.W."/>
            <person name="Priest M."/>
            <person name="Roberts A."/>
            <person name="Saif S."/>
            <person name="Shea T."/>
            <person name="Sisk P."/>
            <person name="Sykes S."/>
            <person name="Wortman J."/>
            <person name="Nusbaum C."/>
            <person name="Birren B."/>
        </authorList>
    </citation>
    <scope>NUCLEOTIDE SEQUENCE [LARGE SCALE GENOMIC DNA]</scope>
    <source>
        <strain evidence="18">ACHKN1017</strain>
    </source>
</reference>
<feature type="region of interest" description="Disordered" evidence="14">
    <location>
        <begin position="301"/>
        <end position="372"/>
    </location>
</feature>
<feature type="compositionally biased region" description="Polar residues" evidence="14">
    <location>
        <begin position="272"/>
        <end position="288"/>
    </location>
</feature>
<keyword evidence="7 15" id="KW-0472">Membrane</keyword>
<feature type="region of interest" description="Disordered" evidence="14">
    <location>
        <begin position="389"/>
        <end position="412"/>
    </location>
</feature>
<dbReference type="PANTHER" id="PTHR24248">
    <property type="entry name" value="ADRENERGIC RECEPTOR-RELATED G-PROTEIN COUPLED RECEPTOR"/>
    <property type="match status" value="1"/>
</dbReference>
<accession>A0A182KBY2</accession>
<dbReference type="InterPro" id="IPR017452">
    <property type="entry name" value="GPCR_Rhodpsn_7TM"/>
</dbReference>
<proteinExistence type="inferred from homology"/>
<evidence type="ECO:0000256" key="10">
    <source>
        <dbReference type="ARBA" id="ARBA00023180"/>
    </source>
</evidence>
<comment type="similarity">
    <text evidence="2 13">Belongs to the G-protein coupled receptor 1 family.</text>
</comment>
<evidence type="ECO:0000256" key="6">
    <source>
        <dbReference type="ARBA" id="ARBA00023040"/>
    </source>
</evidence>
<dbReference type="AlphaFoldDB" id="A0A182KBY2"/>
<keyword evidence="6 13" id="KW-0297">G-protein coupled receptor</keyword>
<dbReference type="FunFam" id="1.20.1070.10:FF:000310">
    <property type="entry name" value="5-hydroxytryptamine receptor 2B"/>
    <property type="match status" value="1"/>
</dbReference>
<dbReference type="EnsemblMetazoa" id="ACHR008269-RA">
    <property type="protein sequence ID" value="ACHR008269-PA"/>
    <property type="gene ID" value="ACHR008269"/>
</dbReference>
<feature type="transmembrane region" description="Helical" evidence="15">
    <location>
        <begin position="163"/>
        <end position="186"/>
    </location>
</feature>
<dbReference type="STRING" id="43041.A0A182KBY2"/>
<dbReference type="FunFam" id="1.20.1070.10:FF:000299">
    <property type="entry name" value="5-hydroxytryptamine receptor 2B"/>
    <property type="match status" value="1"/>
</dbReference>
<dbReference type="Gene3D" id="1.20.1070.10">
    <property type="entry name" value="Rhodopsin 7-helix transmembrane proteins"/>
    <property type="match status" value="2"/>
</dbReference>
<feature type="region of interest" description="Disordered" evidence="14">
    <location>
        <begin position="247"/>
        <end position="288"/>
    </location>
</feature>
<feature type="transmembrane region" description="Helical" evidence="15">
    <location>
        <begin position="39"/>
        <end position="60"/>
    </location>
</feature>
<dbReference type="CDD" id="cd15331">
    <property type="entry name" value="7tmA_5-HT1A_invertebrates"/>
    <property type="match status" value="1"/>
</dbReference>
<evidence type="ECO:0000256" key="4">
    <source>
        <dbReference type="ARBA" id="ARBA00022692"/>
    </source>
</evidence>
<feature type="compositionally biased region" description="Polar residues" evidence="14">
    <location>
        <begin position="301"/>
        <end position="329"/>
    </location>
</feature>
<keyword evidence="18" id="KW-1185">Reference proteome</keyword>
<sequence length="508" mass="55855">MKRINITLGHKTPGLNSNGFSRNVFVIAAIILERNLQNVANYLVASLAVADLFVACLVMPLGAVYEISRGWILGPELCDIWTSCDVLCCTASILHLVPIATDRYWAVTNIDYIHSRTSRRVFTMIFLVWFASVIVSLAPQFGWKDPEYLQRIEQQKCMVSQNIAYQVFATCCTFYVPLFVILVLYWKIYQTARRRIHRRGPKIPATPNSSNQEDTPKPKSKIRFHLKKKFTNPTKSAVSSLGLVEGNSTNTVNTVEDTEDSTNAVERKGLETTFSGDEGNSTTLGNNQIPTVSYEVTHQQLAQAGSSESNNNNSRTGLPASKTSPSGNGATVPGSICPVQSNQHASSPLLPPHHQLDAPSNHHNQTSKQTPATTAALLTPGTATVGLQGAGGGSTLNISSTPNPQAQVSKRKETLEAKRERKAAKTLAIITGAFVVCWLPFFLTALLLPLCESCSINDTVSSLFLWLGYFNSTLNPVIYTIFSPEFRQAFKRILFGSHRSTNYRRGKL</sequence>
<dbReference type="GO" id="GO:0005886">
    <property type="term" value="C:plasma membrane"/>
    <property type="evidence" value="ECO:0007669"/>
    <property type="project" value="UniProtKB-SubCell"/>
</dbReference>
<evidence type="ECO:0000259" key="16">
    <source>
        <dbReference type="PROSITE" id="PS50262"/>
    </source>
</evidence>
<dbReference type="GO" id="GO:0042752">
    <property type="term" value="P:regulation of circadian rhythm"/>
    <property type="evidence" value="ECO:0007669"/>
    <property type="project" value="UniProtKB-ARBA"/>
</dbReference>